<protein>
    <recommendedName>
        <fullName evidence="4">RRM domain-containing protein</fullName>
    </recommendedName>
</protein>
<evidence type="ECO:0000313" key="5">
    <source>
        <dbReference type="Ensembl" id="ENSEASP00005034254.1"/>
    </source>
</evidence>
<dbReference type="InterPro" id="IPR050441">
    <property type="entry name" value="RBM"/>
</dbReference>
<accession>A0A8C4N1Y0</accession>
<evidence type="ECO:0000259" key="4">
    <source>
        <dbReference type="PROSITE" id="PS50102"/>
    </source>
</evidence>
<dbReference type="SMART" id="SM00360">
    <property type="entry name" value="RRM"/>
    <property type="match status" value="1"/>
</dbReference>
<dbReference type="PANTHER" id="PTHR48034">
    <property type="entry name" value="TRANSFORMER-2 SEX-DETERMINING PROTEIN-RELATED"/>
    <property type="match status" value="1"/>
</dbReference>
<feature type="domain" description="RRM" evidence="4">
    <location>
        <begin position="6"/>
        <end position="84"/>
    </location>
</feature>
<evidence type="ECO:0000256" key="1">
    <source>
        <dbReference type="ARBA" id="ARBA00022884"/>
    </source>
</evidence>
<dbReference type="InterPro" id="IPR000504">
    <property type="entry name" value="RRM_dom"/>
</dbReference>
<feature type="region of interest" description="Disordered" evidence="3">
    <location>
        <begin position="98"/>
        <end position="119"/>
    </location>
</feature>
<dbReference type="GO" id="GO:0003723">
    <property type="term" value="F:RNA binding"/>
    <property type="evidence" value="ECO:0007669"/>
    <property type="project" value="UniProtKB-UniRule"/>
</dbReference>
<keyword evidence="1 2" id="KW-0694">RNA-binding</keyword>
<dbReference type="Pfam" id="PF00076">
    <property type="entry name" value="RRM_1"/>
    <property type="match status" value="1"/>
</dbReference>
<evidence type="ECO:0000256" key="2">
    <source>
        <dbReference type="PROSITE-ProRule" id="PRU00176"/>
    </source>
</evidence>
<dbReference type="Gene3D" id="3.30.70.330">
    <property type="match status" value="1"/>
</dbReference>
<dbReference type="OMA" id="FHIDEWP"/>
<dbReference type="SUPFAM" id="SSF54928">
    <property type="entry name" value="RNA-binding domain, RBD"/>
    <property type="match status" value="1"/>
</dbReference>
<feature type="compositionally biased region" description="Gly residues" evidence="3">
    <location>
        <begin position="105"/>
        <end position="119"/>
    </location>
</feature>
<sequence>MSSEEGKLLAGRFNFHIDEWPLGDLFSSSGPLSEVVIAEDQETQQSQCFSFITFTNPEWASDAMRALNGESLDGCQIRGDHAGKLAPGDWKGCLGARGCRRSYSRGGGDQGYGSGRYDS</sequence>
<evidence type="ECO:0000256" key="3">
    <source>
        <dbReference type="SAM" id="MobiDB-lite"/>
    </source>
</evidence>
<dbReference type="Ensembl" id="ENSEAST00005037339.1">
    <property type="protein sequence ID" value="ENSEASP00005034254.1"/>
    <property type="gene ID" value="ENSEASG00005023389.1"/>
</dbReference>
<organism evidence="5">
    <name type="scientific">Equus asinus asinus</name>
    <dbReference type="NCBI Taxonomy" id="83772"/>
    <lineage>
        <taxon>Eukaryota</taxon>
        <taxon>Metazoa</taxon>
        <taxon>Chordata</taxon>
        <taxon>Craniata</taxon>
        <taxon>Vertebrata</taxon>
        <taxon>Euteleostomi</taxon>
        <taxon>Mammalia</taxon>
        <taxon>Eutheria</taxon>
        <taxon>Laurasiatheria</taxon>
        <taxon>Perissodactyla</taxon>
        <taxon>Equidae</taxon>
        <taxon>Equus</taxon>
    </lineage>
</organism>
<dbReference type="PROSITE" id="PS50102">
    <property type="entry name" value="RRM"/>
    <property type="match status" value="1"/>
</dbReference>
<reference evidence="5" key="1">
    <citation type="submission" date="2023-03" db="UniProtKB">
        <authorList>
            <consortium name="Ensembl"/>
        </authorList>
    </citation>
    <scope>IDENTIFICATION</scope>
</reference>
<name>A0A8C4N1Y0_EQUAS</name>
<dbReference type="InterPro" id="IPR035979">
    <property type="entry name" value="RBD_domain_sf"/>
</dbReference>
<dbReference type="AlphaFoldDB" id="A0A8C4N1Y0"/>
<dbReference type="InterPro" id="IPR012677">
    <property type="entry name" value="Nucleotide-bd_a/b_plait_sf"/>
</dbReference>
<proteinExistence type="predicted"/>